<reference evidence="7 8" key="1">
    <citation type="submission" date="2018-07" db="EMBL/GenBank/DDBJ databases">
        <title>Erythrobacter nanhaiensis sp. nov., a novel member of the genus Erythrobacter isolated from the South China Sea.</title>
        <authorList>
            <person name="Chen X."/>
            <person name="Liu J."/>
        </authorList>
    </citation>
    <scope>NUCLEOTIDE SEQUENCE [LARGE SCALE GENOMIC DNA]</scope>
    <source>
        <strain evidence="7 8">S-5</strain>
    </source>
</reference>
<protein>
    <recommendedName>
        <fullName evidence="4 5">N5-carboxyaminoimidazole ribonucleotide synthase</fullName>
        <shortName evidence="4 5">N5-CAIR synthase</shortName>
        <ecNumber evidence="4 5">6.3.4.18</ecNumber>
    </recommendedName>
    <alternativeName>
        <fullName evidence="4 5">5-(carboxyamino)imidazole ribonucleotide synthetase</fullName>
    </alternativeName>
</protein>
<evidence type="ECO:0000256" key="2">
    <source>
        <dbReference type="ARBA" id="ARBA00022755"/>
    </source>
</evidence>
<dbReference type="EMBL" id="QRBB01000001">
    <property type="protein sequence ID" value="RDS76636.1"/>
    <property type="molecule type" value="Genomic_DNA"/>
</dbReference>
<dbReference type="GO" id="GO:0005829">
    <property type="term" value="C:cytosol"/>
    <property type="evidence" value="ECO:0007669"/>
    <property type="project" value="TreeGrafter"/>
</dbReference>
<dbReference type="Pfam" id="PF22660">
    <property type="entry name" value="RS_preATP-grasp-like"/>
    <property type="match status" value="1"/>
</dbReference>
<keyword evidence="2 4" id="KW-0658">Purine biosynthesis</keyword>
<dbReference type="SUPFAM" id="SSF52440">
    <property type="entry name" value="PreATP-grasp domain"/>
    <property type="match status" value="1"/>
</dbReference>
<dbReference type="GO" id="GO:0006189">
    <property type="term" value="P:'de novo' IMP biosynthetic process"/>
    <property type="evidence" value="ECO:0007669"/>
    <property type="project" value="UniProtKB-UniRule"/>
</dbReference>
<gene>
    <name evidence="4 5" type="primary">purK</name>
    <name evidence="7" type="ORF">DL238_02805</name>
</gene>
<dbReference type="InterPro" id="IPR003135">
    <property type="entry name" value="ATP-grasp_carboxylate-amine"/>
</dbReference>
<dbReference type="InterPro" id="IPR040686">
    <property type="entry name" value="PurK_C"/>
</dbReference>
<evidence type="ECO:0000256" key="4">
    <source>
        <dbReference type="HAMAP-Rule" id="MF_01928"/>
    </source>
</evidence>
<feature type="binding site" evidence="4">
    <location>
        <position position="206"/>
    </location>
    <ligand>
        <name>ATP</name>
        <dbReference type="ChEBI" id="CHEBI:30616"/>
    </ligand>
</feature>
<comment type="pathway">
    <text evidence="4 5">Purine metabolism; IMP biosynthesis via de novo pathway; 5-amino-1-(5-phospho-D-ribosyl)imidazole-4-carboxylate from 5-amino-1-(5-phospho-D-ribosyl)imidazole (N5-CAIR route): step 1/2.</text>
</comment>
<dbReference type="RefSeq" id="WP_115490861.1">
    <property type="nucleotide sequence ID" value="NZ_JACHWW010000001.1"/>
</dbReference>
<dbReference type="SUPFAM" id="SSF51246">
    <property type="entry name" value="Rudiment single hybrid motif"/>
    <property type="match status" value="1"/>
</dbReference>
<dbReference type="GO" id="GO:0046872">
    <property type="term" value="F:metal ion binding"/>
    <property type="evidence" value="ECO:0007669"/>
    <property type="project" value="InterPro"/>
</dbReference>
<feature type="binding site" evidence="4">
    <location>
        <begin position="147"/>
        <end position="153"/>
    </location>
    <ligand>
        <name>ATP</name>
        <dbReference type="ChEBI" id="CHEBI:30616"/>
    </ligand>
</feature>
<evidence type="ECO:0000256" key="5">
    <source>
        <dbReference type="RuleBase" id="RU361200"/>
    </source>
</evidence>
<dbReference type="Pfam" id="PF17769">
    <property type="entry name" value="PurK_C"/>
    <property type="match status" value="1"/>
</dbReference>
<dbReference type="NCBIfam" id="TIGR01161">
    <property type="entry name" value="purK"/>
    <property type="match status" value="1"/>
</dbReference>
<dbReference type="PANTHER" id="PTHR11609:SF5">
    <property type="entry name" value="PHOSPHORIBOSYLAMINOIMIDAZOLE CARBOXYLASE"/>
    <property type="match status" value="1"/>
</dbReference>
<dbReference type="Gene3D" id="3.30.1490.20">
    <property type="entry name" value="ATP-grasp fold, A domain"/>
    <property type="match status" value="1"/>
</dbReference>
<dbReference type="NCBIfam" id="NF004679">
    <property type="entry name" value="PRK06019.1-5"/>
    <property type="match status" value="1"/>
</dbReference>
<dbReference type="PROSITE" id="PS50975">
    <property type="entry name" value="ATP_GRASP"/>
    <property type="match status" value="1"/>
</dbReference>
<dbReference type="InterPro" id="IPR016185">
    <property type="entry name" value="PreATP-grasp_dom_sf"/>
</dbReference>
<keyword evidence="8" id="KW-1185">Reference proteome</keyword>
<dbReference type="InterPro" id="IPR011761">
    <property type="entry name" value="ATP-grasp"/>
</dbReference>
<feature type="binding site" evidence="4">
    <location>
        <begin position="175"/>
        <end position="178"/>
    </location>
    <ligand>
        <name>ATP</name>
        <dbReference type="ChEBI" id="CHEBI:30616"/>
    </ligand>
</feature>
<comment type="caution">
    <text evidence="7">The sequence shown here is derived from an EMBL/GenBank/DDBJ whole genome shotgun (WGS) entry which is preliminary data.</text>
</comment>
<sequence length="360" mass="38768">MIAPGGTIGILGGGQLGRMMAVCAAHLGYHVIAYAPEDDAVIAQVCDEYISADWYDAAALKAFADRCDVVTLEFENVPAAPLEAIADKLAPHPRALAIAQDRLAEKRFVKELGGTPAAFHAVDSREDLLTGIDEVGAPAILKTRRDGYDGKGQWRIASREEAEALDLPDQPCVLEGFVNFECEFSVILARREDGAVVFWESPQNGHEDGILARSTLPGADIIGQQVGEARRLAQAVAEKLGYVGVLTLEFFAGKDGPIFNEMAPRVHNSGHWTIEGAATSQFENHIRAILGLPLGDIRRVAPRVVMENVIGPAAATAHEALNHPGAHLHLYGKTDAPEGRKMGHITRLEWPDEGPEEDNA</sequence>
<comment type="similarity">
    <text evidence="4 5">Belongs to the PurK/PurT family.</text>
</comment>
<dbReference type="AlphaFoldDB" id="A0A395LI49"/>
<feature type="binding site" evidence="4">
    <location>
        <position position="142"/>
    </location>
    <ligand>
        <name>ATP</name>
        <dbReference type="ChEBI" id="CHEBI:30616"/>
    </ligand>
</feature>
<dbReference type="InterPro" id="IPR005875">
    <property type="entry name" value="PurK"/>
</dbReference>
<dbReference type="InterPro" id="IPR013815">
    <property type="entry name" value="ATP_grasp_subdomain_1"/>
</dbReference>
<evidence type="ECO:0000256" key="3">
    <source>
        <dbReference type="ARBA" id="ARBA00022840"/>
    </source>
</evidence>
<name>A0A395LI49_9SPHN</name>
<accession>A0A395LI49</accession>
<feature type="binding site" evidence="4">
    <location>
        <position position="102"/>
    </location>
    <ligand>
        <name>ATP</name>
        <dbReference type="ChEBI" id="CHEBI:30616"/>
    </ligand>
</feature>
<dbReference type="GO" id="GO:0005524">
    <property type="term" value="F:ATP binding"/>
    <property type="evidence" value="ECO:0007669"/>
    <property type="project" value="UniProtKB-UniRule"/>
</dbReference>
<dbReference type="InterPro" id="IPR054350">
    <property type="entry name" value="PurT/PurK_preATP-grasp"/>
</dbReference>
<dbReference type="SUPFAM" id="SSF56059">
    <property type="entry name" value="Glutathione synthetase ATP-binding domain-like"/>
    <property type="match status" value="1"/>
</dbReference>
<dbReference type="EC" id="6.3.4.18" evidence="4 5"/>
<feature type="binding site" evidence="4">
    <location>
        <position position="183"/>
    </location>
    <ligand>
        <name>ATP</name>
        <dbReference type="ChEBI" id="CHEBI:30616"/>
    </ligand>
</feature>
<dbReference type="Gene3D" id="3.40.50.20">
    <property type="match status" value="1"/>
</dbReference>
<keyword evidence="3 4" id="KW-0067">ATP-binding</keyword>
<keyword evidence="4 5" id="KW-0436">Ligase</keyword>
<dbReference type="Pfam" id="PF02222">
    <property type="entry name" value="ATP-grasp"/>
    <property type="match status" value="1"/>
</dbReference>
<comment type="function">
    <text evidence="4">Catalyzes the ATP-dependent conversion of 5-aminoimidazole ribonucleotide (AIR) and HCO(3)(-) to N5-carboxyaminoimidazole ribonucleotide (N5-CAIR).</text>
</comment>
<dbReference type="Proteomes" id="UP000254101">
    <property type="component" value="Unassembled WGS sequence"/>
</dbReference>
<feature type="domain" description="ATP-grasp" evidence="6">
    <location>
        <begin position="106"/>
        <end position="290"/>
    </location>
</feature>
<comment type="catalytic activity">
    <reaction evidence="4 5">
        <text>5-amino-1-(5-phospho-beta-D-ribosyl)imidazole + hydrogencarbonate + ATP = 5-carboxyamino-1-(5-phospho-D-ribosyl)imidazole + ADP + phosphate + 2 H(+)</text>
        <dbReference type="Rhea" id="RHEA:19317"/>
        <dbReference type="ChEBI" id="CHEBI:15378"/>
        <dbReference type="ChEBI" id="CHEBI:17544"/>
        <dbReference type="ChEBI" id="CHEBI:30616"/>
        <dbReference type="ChEBI" id="CHEBI:43474"/>
        <dbReference type="ChEBI" id="CHEBI:58730"/>
        <dbReference type="ChEBI" id="CHEBI:137981"/>
        <dbReference type="ChEBI" id="CHEBI:456216"/>
        <dbReference type="EC" id="6.3.4.18"/>
    </reaction>
</comment>
<comment type="subunit">
    <text evidence="4 5">Homodimer.</text>
</comment>
<dbReference type="HAMAP" id="MF_01928">
    <property type="entry name" value="PurK"/>
    <property type="match status" value="1"/>
</dbReference>
<dbReference type="NCBIfam" id="NF004676">
    <property type="entry name" value="PRK06019.1-2"/>
    <property type="match status" value="1"/>
</dbReference>
<evidence type="ECO:0000259" key="6">
    <source>
        <dbReference type="PROSITE" id="PS50975"/>
    </source>
</evidence>
<dbReference type="OrthoDB" id="9804625at2"/>
<dbReference type="PANTHER" id="PTHR11609">
    <property type="entry name" value="PURINE BIOSYNTHESIS PROTEIN 6/7, PUR6/7"/>
    <property type="match status" value="1"/>
</dbReference>
<keyword evidence="1 4" id="KW-0547">Nucleotide-binding</keyword>
<evidence type="ECO:0000313" key="8">
    <source>
        <dbReference type="Proteomes" id="UP000254101"/>
    </source>
</evidence>
<comment type="function">
    <text evidence="5">Catalyzes the ATP-dependent conversion of 5-aminoimidazole ribonucleotide (AIR) and HCO(3)- to N5-carboxyaminoimidazole ribonucleotide (N5-CAIR).</text>
</comment>
<proteinExistence type="inferred from homology"/>
<dbReference type="GO" id="GO:0034028">
    <property type="term" value="F:5-(carboxyamino)imidazole ribonucleotide synthase activity"/>
    <property type="evidence" value="ECO:0007669"/>
    <property type="project" value="UniProtKB-UniRule"/>
</dbReference>
<evidence type="ECO:0000313" key="7">
    <source>
        <dbReference type="EMBL" id="RDS76636.1"/>
    </source>
</evidence>
<dbReference type="InterPro" id="IPR011054">
    <property type="entry name" value="Rudment_hybrid_motif"/>
</dbReference>
<organism evidence="7 8">
    <name type="scientific">Alteriqipengyuania lutimaris</name>
    <dbReference type="NCBI Taxonomy" id="1538146"/>
    <lineage>
        <taxon>Bacteria</taxon>
        <taxon>Pseudomonadati</taxon>
        <taxon>Pseudomonadota</taxon>
        <taxon>Alphaproteobacteria</taxon>
        <taxon>Sphingomonadales</taxon>
        <taxon>Erythrobacteraceae</taxon>
        <taxon>Alteriqipengyuania</taxon>
    </lineage>
</organism>
<feature type="binding site" evidence="4">
    <location>
        <begin position="260"/>
        <end position="261"/>
    </location>
    <ligand>
        <name>ATP</name>
        <dbReference type="ChEBI" id="CHEBI:30616"/>
    </ligand>
</feature>
<dbReference type="UniPathway" id="UPA00074">
    <property type="reaction ID" value="UER00942"/>
</dbReference>
<dbReference type="Gene3D" id="3.30.470.20">
    <property type="entry name" value="ATP-grasp fold, B domain"/>
    <property type="match status" value="1"/>
</dbReference>
<evidence type="ECO:0000256" key="1">
    <source>
        <dbReference type="ARBA" id="ARBA00022741"/>
    </source>
</evidence>
<dbReference type="GO" id="GO:0004638">
    <property type="term" value="F:phosphoribosylaminoimidazole carboxylase activity"/>
    <property type="evidence" value="ECO:0007669"/>
    <property type="project" value="InterPro"/>
</dbReference>